<gene>
    <name evidence="1" type="ORF">HPB50_009353</name>
</gene>
<evidence type="ECO:0000313" key="2">
    <source>
        <dbReference type="Proteomes" id="UP000821845"/>
    </source>
</evidence>
<dbReference type="Proteomes" id="UP000821845">
    <property type="component" value="Chromosome 6"/>
</dbReference>
<organism evidence="1 2">
    <name type="scientific">Hyalomma asiaticum</name>
    <name type="common">Tick</name>
    <dbReference type="NCBI Taxonomy" id="266040"/>
    <lineage>
        <taxon>Eukaryota</taxon>
        <taxon>Metazoa</taxon>
        <taxon>Ecdysozoa</taxon>
        <taxon>Arthropoda</taxon>
        <taxon>Chelicerata</taxon>
        <taxon>Arachnida</taxon>
        <taxon>Acari</taxon>
        <taxon>Parasitiformes</taxon>
        <taxon>Ixodida</taxon>
        <taxon>Ixodoidea</taxon>
        <taxon>Ixodidae</taxon>
        <taxon>Hyalomminae</taxon>
        <taxon>Hyalomma</taxon>
    </lineage>
</organism>
<accession>A0ACB7RYT5</accession>
<sequence>MGGRALSAVAFYGAAESRAGRRRPRPDLSEMAEAMVRAGIWEIYDRPLRVSLACPVCVGAAPRKKAKETNSVPVAFSPGRFKTVATGADVVKRQLPVRQLRRDGKAPGFAISSLRGFSGGSGGVEWFGGDGHPNPSGGGQPVVTGIRHCVTH</sequence>
<reference evidence="1" key="1">
    <citation type="submission" date="2020-05" db="EMBL/GenBank/DDBJ databases">
        <title>Large-scale comparative analyses of tick genomes elucidate their genetic diversity and vector capacities.</title>
        <authorList>
            <person name="Jia N."/>
            <person name="Wang J."/>
            <person name="Shi W."/>
            <person name="Du L."/>
            <person name="Sun Y."/>
            <person name="Zhan W."/>
            <person name="Jiang J."/>
            <person name="Wang Q."/>
            <person name="Zhang B."/>
            <person name="Ji P."/>
            <person name="Sakyi L.B."/>
            <person name="Cui X."/>
            <person name="Yuan T."/>
            <person name="Jiang B."/>
            <person name="Yang W."/>
            <person name="Lam T.T.-Y."/>
            <person name="Chang Q."/>
            <person name="Ding S."/>
            <person name="Wang X."/>
            <person name="Zhu J."/>
            <person name="Ruan X."/>
            <person name="Zhao L."/>
            <person name="Wei J."/>
            <person name="Que T."/>
            <person name="Du C."/>
            <person name="Cheng J."/>
            <person name="Dai P."/>
            <person name="Han X."/>
            <person name="Huang E."/>
            <person name="Gao Y."/>
            <person name="Liu J."/>
            <person name="Shao H."/>
            <person name="Ye R."/>
            <person name="Li L."/>
            <person name="Wei W."/>
            <person name="Wang X."/>
            <person name="Wang C."/>
            <person name="Yang T."/>
            <person name="Huo Q."/>
            <person name="Li W."/>
            <person name="Guo W."/>
            <person name="Chen H."/>
            <person name="Zhou L."/>
            <person name="Ni X."/>
            <person name="Tian J."/>
            <person name="Zhou Y."/>
            <person name="Sheng Y."/>
            <person name="Liu T."/>
            <person name="Pan Y."/>
            <person name="Xia L."/>
            <person name="Li J."/>
            <person name="Zhao F."/>
            <person name="Cao W."/>
        </authorList>
    </citation>
    <scope>NUCLEOTIDE SEQUENCE</scope>
    <source>
        <strain evidence="1">Hyas-2018</strain>
    </source>
</reference>
<name>A0ACB7RYT5_HYAAI</name>
<dbReference type="EMBL" id="CM023486">
    <property type="protein sequence ID" value="KAH6927856.1"/>
    <property type="molecule type" value="Genomic_DNA"/>
</dbReference>
<proteinExistence type="predicted"/>
<comment type="caution">
    <text evidence="1">The sequence shown here is derived from an EMBL/GenBank/DDBJ whole genome shotgun (WGS) entry which is preliminary data.</text>
</comment>
<protein>
    <submittedName>
        <fullName evidence="1">Uncharacterized protein</fullName>
    </submittedName>
</protein>
<evidence type="ECO:0000313" key="1">
    <source>
        <dbReference type="EMBL" id="KAH6927856.1"/>
    </source>
</evidence>
<keyword evidence="2" id="KW-1185">Reference proteome</keyword>